<organism evidence="2 4">
    <name type="scientific">Cocos nucifera</name>
    <name type="common">Coconut palm</name>
    <dbReference type="NCBI Taxonomy" id="13894"/>
    <lineage>
        <taxon>Eukaryota</taxon>
        <taxon>Viridiplantae</taxon>
        <taxon>Streptophyta</taxon>
        <taxon>Embryophyta</taxon>
        <taxon>Tracheophyta</taxon>
        <taxon>Spermatophyta</taxon>
        <taxon>Magnoliopsida</taxon>
        <taxon>Liliopsida</taxon>
        <taxon>Arecaceae</taxon>
        <taxon>Arecoideae</taxon>
        <taxon>Cocoseae</taxon>
        <taxon>Attaleinae</taxon>
        <taxon>Cocos</taxon>
    </lineage>
</organism>
<reference evidence="2" key="2">
    <citation type="submission" date="2019-07" db="EMBL/GenBank/DDBJ databases">
        <authorList>
            <person name="Yang Y."/>
            <person name="Bocs S."/>
            <person name="Baudouin L."/>
        </authorList>
    </citation>
    <scope>NUCLEOTIDE SEQUENCE</scope>
    <source>
        <tissue evidence="2">Spear leaf of Hainan Tall coconut</tissue>
    </source>
</reference>
<evidence type="ECO:0000313" key="4">
    <source>
        <dbReference type="Proteomes" id="UP000797356"/>
    </source>
</evidence>
<protein>
    <submittedName>
        <fullName evidence="2">Uncharacterized protein</fullName>
    </submittedName>
</protein>
<dbReference type="EMBL" id="CM017878">
    <property type="protein sequence ID" value="KAG1353893.1"/>
    <property type="molecule type" value="Genomic_DNA"/>
</dbReference>
<feature type="compositionally biased region" description="Low complexity" evidence="1">
    <location>
        <begin position="32"/>
        <end position="50"/>
    </location>
</feature>
<proteinExistence type="predicted"/>
<evidence type="ECO:0000313" key="2">
    <source>
        <dbReference type="EMBL" id="KAG1353893.1"/>
    </source>
</evidence>
<evidence type="ECO:0000256" key="1">
    <source>
        <dbReference type="SAM" id="MobiDB-lite"/>
    </source>
</evidence>
<reference evidence="2" key="1">
    <citation type="journal article" date="2017" name="Gigascience">
        <title>The genome draft of coconut (Cocos nucifera).</title>
        <authorList>
            <person name="Xiao Y."/>
            <person name="Xu P."/>
            <person name="Fan H."/>
            <person name="Baudouin L."/>
            <person name="Xia W."/>
            <person name="Bocs S."/>
            <person name="Xu J."/>
            <person name="Li Q."/>
            <person name="Guo A."/>
            <person name="Zhou L."/>
            <person name="Li J."/>
            <person name="Wu Y."/>
            <person name="Ma Z."/>
            <person name="Armero A."/>
            <person name="Issali A.E."/>
            <person name="Liu N."/>
            <person name="Peng M."/>
            <person name="Yang Y."/>
        </authorList>
    </citation>
    <scope>NUCLEOTIDE SEQUENCE</scope>
    <source>
        <tissue evidence="2">Spear leaf of Hainan Tall coconut</tissue>
    </source>
</reference>
<gene>
    <name evidence="2" type="ORF">COCNU_07G000050</name>
    <name evidence="3" type="ORF">COCNU_07G010650</name>
</gene>
<dbReference type="AlphaFoldDB" id="A0A8K0IEW4"/>
<feature type="region of interest" description="Disordered" evidence="1">
    <location>
        <begin position="31"/>
        <end position="50"/>
    </location>
</feature>
<name>A0A8K0IEW4_COCNU</name>
<sequence length="50" mass="5513">MYLYTPTAELSRITVITPAQEHHDASAEYVEPGPLLPRQQPALPAKRAAL</sequence>
<evidence type="ECO:0000313" key="3">
    <source>
        <dbReference type="EMBL" id="KAG1354953.1"/>
    </source>
</evidence>
<dbReference type="Proteomes" id="UP000797356">
    <property type="component" value="Chromosome 7"/>
</dbReference>
<dbReference type="EMBL" id="CM017878">
    <property type="protein sequence ID" value="KAG1354953.1"/>
    <property type="molecule type" value="Genomic_DNA"/>
</dbReference>
<keyword evidence="4" id="KW-1185">Reference proteome</keyword>
<comment type="caution">
    <text evidence="2">The sequence shown here is derived from an EMBL/GenBank/DDBJ whole genome shotgun (WGS) entry which is preliminary data.</text>
</comment>
<accession>A0A8K0IEW4</accession>